<dbReference type="InterPro" id="IPR010180">
    <property type="entry name" value="CRISPR-assoc_prot_CXXC-CXXC"/>
</dbReference>
<proteinExistence type="predicted"/>
<protein>
    <submittedName>
        <fullName evidence="1">Type I-B CRISPR-associated protein Cas8b1/Cst1</fullName>
    </submittedName>
</protein>
<gene>
    <name evidence="1" type="primary">cas8a1</name>
    <name evidence="1" type="ORF">ENT78_09750</name>
</gene>
<dbReference type="EMBL" id="DSZZ01000459">
    <property type="protein sequence ID" value="HGU53785.1"/>
    <property type="molecule type" value="Genomic_DNA"/>
</dbReference>
<dbReference type="AlphaFoldDB" id="A0A7V4KEN3"/>
<evidence type="ECO:0000313" key="1">
    <source>
        <dbReference type="EMBL" id="HGU53785.1"/>
    </source>
</evidence>
<name>A0A7V4KEN3_FERPE</name>
<dbReference type="NCBIfam" id="TIGR01908">
    <property type="entry name" value="cas_CXXC_CXXC"/>
    <property type="match status" value="1"/>
</dbReference>
<organism evidence="1">
    <name type="scientific">Fervidobacterium pennivorans</name>
    <dbReference type="NCBI Taxonomy" id="93466"/>
    <lineage>
        <taxon>Bacteria</taxon>
        <taxon>Thermotogati</taxon>
        <taxon>Thermotogota</taxon>
        <taxon>Thermotogae</taxon>
        <taxon>Thermotogales</taxon>
        <taxon>Fervidobacteriaceae</taxon>
        <taxon>Fervidobacterium</taxon>
    </lineage>
</organism>
<comment type="caution">
    <text evidence="1">The sequence shown here is derived from an EMBL/GenBank/DDBJ whole genome shotgun (WGS) entry which is preliminary data.</text>
</comment>
<reference evidence="1" key="1">
    <citation type="journal article" date="2020" name="mSystems">
        <title>Genome- and Community-Level Interaction Insights into Carbon Utilization and Element Cycling Functions of Hydrothermarchaeota in Hydrothermal Sediment.</title>
        <authorList>
            <person name="Zhou Z."/>
            <person name="Liu Y."/>
            <person name="Xu W."/>
            <person name="Pan J."/>
            <person name="Luo Z.H."/>
            <person name="Li M."/>
        </authorList>
    </citation>
    <scope>NUCLEOTIDE SEQUENCE [LARGE SCALE GENOMIC DNA]</scope>
    <source>
        <strain evidence="1">SpSt-61</strain>
    </source>
</reference>
<sequence>MQEQKGKVKAILYKAYRSGQELRRALEQNNAANKLPGIGYRLLNFARVGDKNTFADSIIRLYVSQSMKVPDILLSMLNDYEVDFETLAYAYISGLLGEDFSNKNAEEE</sequence>
<accession>A0A7V4KEN3</accession>